<dbReference type="InterPro" id="IPR026341">
    <property type="entry name" value="T9SS_type_B"/>
</dbReference>
<sequence length="175" mass="19793">MLGKGRLKGVFLWVGGAVFLSSCEQGTPAVRQVNTIQEQAKEELDTSLFLSIEDTALEDAPSYFKTIKKLDRPLDLVAEDDIEGFTAVFTPNGDSVNDYFRPLPYPLSPRIEIISFTIYNRWGSIVFDGDRSSSIKGWDGRVNGVLQAQDDYIYVFSYKIAGKERTKRGRFRLTY</sequence>
<protein>
    <recommendedName>
        <fullName evidence="3">Gliding motility-associated C-terminal domain-containing protein</fullName>
    </recommendedName>
</protein>
<dbReference type="Pfam" id="PF13585">
    <property type="entry name" value="CHU_C"/>
    <property type="match status" value="1"/>
</dbReference>
<dbReference type="HOGENOM" id="CLU_1531489_0_0_10"/>
<evidence type="ECO:0008006" key="3">
    <source>
        <dbReference type="Google" id="ProtNLM"/>
    </source>
</evidence>
<organism evidence="1 2">
    <name type="scientific">Saprospira grandis (strain Lewin)</name>
    <dbReference type="NCBI Taxonomy" id="984262"/>
    <lineage>
        <taxon>Bacteria</taxon>
        <taxon>Pseudomonadati</taxon>
        <taxon>Bacteroidota</taxon>
        <taxon>Saprospiria</taxon>
        <taxon>Saprospirales</taxon>
        <taxon>Saprospiraceae</taxon>
        <taxon>Saprospira</taxon>
    </lineage>
</organism>
<dbReference type="NCBIfam" id="TIGR04131">
    <property type="entry name" value="Bac_Flav_CTERM"/>
    <property type="match status" value="1"/>
</dbReference>
<dbReference type="Proteomes" id="UP000007519">
    <property type="component" value="Chromosome"/>
</dbReference>
<keyword evidence="2" id="KW-1185">Reference proteome</keyword>
<gene>
    <name evidence="1" type="ordered locus">SGRA_4127</name>
</gene>
<dbReference type="STRING" id="984262.SGRA_4127"/>
<dbReference type="eggNOG" id="COG3291">
    <property type="taxonomic scope" value="Bacteria"/>
</dbReference>
<name>H6L7H0_SAPGL</name>
<dbReference type="AlphaFoldDB" id="H6L7H0"/>
<evidence type="ECO:0000313" key="1">
    <source>
        <dbReference type="EMBL" id="AFC26842.1"/>
    </source>
</evidence>
<dbReference type="PROSITE" id="PS51257">
    <property type="entry name" value="PROKAR_LIPOPROTEIN"/>
    <property type="match status" value="1"/>
</dbReference>
<dbReference type="EMBL" id="CP002831">
    <property type="protein sequence ID" value="AFC26842.1"/>
    <property type="molecule type" value="Genomic_DNA"/>
</dbReference>
<reference evidence="1 2" key="1">
    <citation type="journal article" date="2012" name="Stand. Genomic Sci.">
        <title>Complete genome sequencing and analysis of Saprospira grandis str. Lewin, a predatory marine bacterium.</title>
        <authorList>
            <person name="Saw J.H."/>
            <person name="Yuryev A."/>
            <person name="Kanbe M."/>
            <person name="Hou S."/>
            <person name="Young A.G."/>
            <person name="Aizawa S."/>
            <person name="Alam M."/>
        </authorList>
    </citation>
    <scope>NUCLEOTIDE SEQUENCE [LARGE SCALE GENOMIC DNA]</scope>
    <source>
        <strain evidence="1 2">Lewin</strain>
    </source>
</reference>
<evidence type="ECO:0000313" key="2">
    <source>
        <dbReference type="Proteomes" id="UP000007519"/>
    </source>
</evidence>
<dbReference type="KEGG" id="sgn:SGRA_4127"/>
<dbReference type="RefSeq" id="WP_015694420.1">
    <property type="nucleotide sequence ID" value="NC_016940.1"/>
</dbReference>
<accession>H6L7H0</accession>
<proteinExistence type="predicted"/>